<feature type="domain" description="Fibronectin type-III" evidence="12">
    <location>
        <begin position="380"/>
        <end position="472"/>
    </location>
</feature>
<keyword evidence="6 10" id="KW-1133">Transmembrane helix</keyword>
<dbReference type="PANTHER" id="PTHR48423">
    <property type="entry name" value="INTERLEUKIN-27 RECEPTOR SUBUNIT ALPHA"/>
    <property type="match status" value="1"/>
</dbReference>
<comment type="similarity">
    <text evidence="2">Belongs to the type I cytokine receptor family. Type 2 subfamily.</text>
</comment>
<evidence type="ECO:0000313" key="13">
    <source>
        <dbReference type="EMBL" id="KAA0712969.1"/>
    </source>
</evidence>
<evidence type="ECO:0000256" key="5">
    <source>
        <dbReference type="ARBA" id="ARBA00022737"/>
    </source>
</evidence>
<keyword evidence="8 13" id="KW-0675">Receptor</keyword>
<proteinExistence type="inferred from homology"/>
<keyword evidence="4 11" id="KW-0732">Signal</keyword>
<evidence type="ECO:0000256" key="3">
    <source>
        <dbReference type="ARBA" id="ARBA00022692"/>
    </source>
</evidence>
<name>A0A5A9NW03_9TELE</name>
<dbReference type="InterPro" id="IPR036116">
    <property type="entry name" value="FN3_sf"/>
</dbReference>
<dbReference type="SMART" id="SM00060">
    <property type="entry name" value="FN3"/>
    <property type="match status" value="4"/>
</dbReference>
<dbReference type="InterPro" id="IPR003961">
    <property type="entry name" value="FN3_dom"/>
</dbReference>
<keyword evidence="14" id="KW-1185">Reference proteome</keyword>
<accession>A0A5A9NW03</accession>
<sequence length="751" mass="84686">MTFISMLLYFFMYVFCILPDPVCTARSNMGKEVLVGSDLTVSCVFTKICQKISFRDGEQIKHEESADSKVVSVNVKNLTKLSIFTCKCNKDPEPCGIDIAPGYPPDIPQNLTCIRKTESSNVTCTWKIGRDTKVRTTCQLWVLGGPPQLYRSVMNSSRFCFATFPIIGSMSQLTLRLNVSNGLGSNTSGPHNFILSNIEIPSSPNISHLECFSRECHLQTDNHSMNLVEVKYRVKHQIWESLQINAVRSLNVLSLHPYTKYEFQIRRKINHTVGLWSEWSQAKEAETQEEAPDKPLDVWYIQEPKSETCFRIFWKKLSKSEAKGKIQRYNVSVQKQKKMNSTTVAPNIISRIICCHSCSVSVSATNSKGQSPAKFIELRSPGFVQGVASRILSNESIALFWPMLAITGKITEYVVHWHPVGAKEKLQWIRVVDTTANITDLQPENCYQCAVTALRSSGPVMGSIEGISTCQSVPEQGHRLQLISTQSESLQVKWSPQSKIRGCLRKYRIYLQDDLKKIKHYNVEYTKKQYYISGLSPGQCYNLWVTAWTDAGEGPRGIHSLVCTPTNYEKPISQVILAGGLVLLIGLMFLCICQLSSFRKRCFRCCQCLQPTVIPDPANSKCAKEYAIEQFDYHQCDSSVSEEPDIVEVEEVPYSPSLTLICPYFKSFSQESSSSGGTQITRSTDIIEDYFCPHGDICGGEKEEEDEEDRLLDEFRFLPCSSPFLEPLITSGERLTLDIVKINCSEFLDGT</sequence>
<reference evidence="13 14" key="1">
    <citation type="journal article" date="2019" name="Mol. Ecol. Resour.">
        <title>Chromosome-level genome assembly of Triplophysa tibetana, a fish adapted to the harsh high-altitude environment of the Tibetan Plateau.</title>
        <authorList>
            <person name="Yang X."/>
            <person name="Liu H."/>
            <person name="Ma Z."/>
            <person name="Zou Y."/>
            <person name="Zou M."/>
            <person name="Mao Y."/>
            <person name="Li X."/>
            <person name="Wang H."/>
            <person name="Chen T."/>
            <person name="Wang W."/>
            <person name="Yang R."/>
        </authorList>
    </citation>
    <scope>NUCLEOTIDE SEQUENCE [LARGE SCALE GENOMIC DNA]</scope>
    <source>
        <strain evidence="13">TTIB1903HZAU</strain>
        <tissue evidence="13">Muscle</tissue>
    </source>
</reference>
<evidence type="ECO:0000256" key="1">
    <source>
        <dbReference type="ARBA" id="ARBA00004479"/>
    </source>
</evidence>
<dbReference type="CDD" id="cd00063">
    <property type="entry name" value="FN3"/>
    <property type="match status" value="2"/>
</dbReference>
<dbReference type="PROSITE" id="PS50853">
    <property type="entry name" value="FN3"/>
    <property type="match status" value="2"/>
</dbReference>
<dbReference type="Pfam" id="PF00041">
    <property type="entry name" value="fn3"/>
    <property type="match status" value="1"/>
</dbReference>
<keyword evidence="7 10" id="KW-0472">Membrane</keyword>
<evidence type="ECO:0000256" key="10">
    <source>
        <dbReference type="SAM" id="Phobius"/>
    </source>
</evidence>
<dbReference type="Proteomes" id="UP000324632">
    <property type="component" value="Chromosome 13"/>
</dbReference>
<comment type="caution">
    <text evidence="13">The sequence shown here is derived from an EMBL/GenBank/DDBJ whole genome shotgun (WGS) entry which is preliminary data.</text>
</comment>
<dbReference type="InterPro" id="IPR013783">
    <property type="entry name" value="Ig-like_fold"/>
</dbReference>
<keyword evidence="3 10" id="KW-0812">Transmembrane</keyword>
<evidence type="ECO:0000313" key="14">
    <source>
        <dbReference type="Proteomes" id="UP000324632"/>
    </source>
</evidence>
<evidence type="ECO:0000256" key="6">
    <source>
        <dbReference type="ARBA" id="ARBA00022989"/>
    </source>
</evidence>
<dbReference type="InterPro" id="IPR052672">
    <property type="entry name" value="Type1_Cytokine_Rcpt_Type2"/>
</dbReference>
<feature type="transmembrane region" description="Helical" evidence="10">
    <location>
        <begin position="575"/>
        <end position="595"/>
    </location>
</feature>
<protein>
    <submittedName>
        <fullName evidence="13">Interleukin-23 receptor</fullName>
    </submittedName>
</protein>
<comment type="subcellular location">
    <subcellularLocation>
        <location evidence="1">Membrane</location>
        <topology evidence="1">Single-pass type I membrane protein</topology>
    </subcellularLocation>
</comment>
<evidence type="ECO:0000256" key="4">
    <source>
        <dbReference type="ARBA" id="ARBA00022729"/>
    </source>
</evidence>
<evidence type="ECO:0000256" key="9">
    <source>
        <dbReference type="ARBA" id="ARBA00023180"/>
    </source>
</evidence>
<evidence type="ECO:0000259" key="12">
    <source>
        <dbReference type="PROSITE" id="PS50853"/>
    </source>
</evidence>
<dbReference type="GO" id="GO:0005886">
    <property type="term" value="C:plasma membrane"/>
    <property type="evidence" value="ECO:0007669"/>
    <property type="project" value="UniProtKB-ARBA"/>
</dbReference>
<gene>
    <name evidence="13" type="ORF">E1301_Tti005126</name>
</gene>
<dbReference type="EMBL" id="SOYY01000013">
    <property type="protein sequence ID" value="KAA0712969.1"/>
    <property type="molecule type" value="Genomic_DNA"/>
</dbReference>
<organism evidence="13 14">
    <name type="scientific">Triplophysa tibetana</name>
    <dbReference type="NCBI Taxonomy" id="1572043"/>
    <lineage>
        <taxon>Eukaryota</taxon>
        <taxon>Metazoa</taxon>
        <taxon>Chordata</taxon>
        <taxon>Craniata</taxon>
        <taxon>Vertebrata</taxon>
        <taxon>Euteleostomi</taxon>
        <taxon>Actinopterygii</taxon>
        <taxon>Neopterygii</taxon>
        <taxon>Teleostei</taxon>
        <taxon>Ostariophysi</taxon>
        <taxon>Cypriniformes</taxon>
        <taxon>Nemacheilidae</taxon>
        <taxon>Triplophysa</taxon>
    </lineage>
</organism>
<feature type="domain" description="Fibronectin type-III" evidence="12">
    <location>
        <begin position="473"/>
        <end position="567"/>
    </location>
</feature>
<feature type="signal peptide" evidence="11">
    <location>
        <begin position="1"/>
        <end position="16"/>
    </location>
</feature>
<evidence type="ECO:0000256" key="11">
    <source>
        <dbReference type="SAM" id="SignalP"/>
    </source>
</evidence>
<dbReference type="Gene3D" id="2.60.40.10">
    <property type="entry name" value="Immunoglobulins"/>
    <property type="match status" value="5"/>
</dbReference>
<evidence type="ECO:0000256" key="8">
    <source>
        <dbReference type="ARBA" id="ARBA00023170"/>
    </source>
</evidence>
<dbReference type="PANTHER" id="PTHR48423:SF1">
    <property type="entry name" value="INTERLEUKIN-27 RECEPTOR SUBUNIT ALPHA"/>
    <property type="match status" value="1"/>
</dbReference>
<keyword evidence="5" id="KW-0677">Repeat</keyword>
<feature type="chain" id="PRO_5023149703" evidence="11">
    <location>
        <begin position="17"/>
        <end position="751"/>
    </location>
</feature>
<evidence type="ECO:0000256" key="2">
    <source>
        <dbReference type="ARBA" id="ARBA00008921"/>
    </source>
</evidence>
<dbReference type="AlphaFoldDB" id="A0A5A9NW03"/>
<keyword evidence="9" id="KW-0325">Glycoprotein</keyword>
<evidence type="ECO:0000256" key="7">
    <source>
        <dbReference type="ARBA" id="ARBA00023136"/>
    </source>
</evidence>
<dbReference type="SUPFAM" id="SSF49265">
    <property type="entry name" value="Fibronectin type III"/>
    <property type="match status" value="3"/>
</dbReference>